<dbReference type="Gene3D" id="2.70.220.10">
    <property type="entry name" value="Ganglioside GM2 activator"/>
    <property type="match status" value="1"/>
</dbReference>
<evidence type="ECO:0000313" key="3">
    <source>
        <dbReference type="Proteomes" id="UP000007819"/>
    </source>
</evidence>
<proteinExistence type="predicted"/>
<protein>
    <submittedName>
        <fullName evidence="2">Uncharacterized protein</fullName>
    </submittedName>
</protein>
<dbReference type="AlphaFoldDB" id="A0A8R2JUF1"/>
<reference evidence="3" key="1">
    <citation type="submission" date="2010-06" db="EMBL/GenBank/DDBJ databases">
        <authorList>
            <person name="Jiang H."/>
            <person name="Abraham K."/>
            <person name="Ali S."/>
            <person name="Alsbrooks S.L."/>
            <person name="Anim B.N."/>
            <person name="Anosike U.S."/>
            <person name="Attaway T."/>
            <person name="Bandaranaike D.P."/>
            <person name="Battles P.K."/>
            <person name="Bell S.N."/>
            <person name="Bell A.V."/>
            <person name="Beltran B."/>
            <person name="Bickham C."/>
            <person name="Bustamante Y."/>
            <person name="Caleb T."/>
            <person name="Canada A."/>
            <person name="Cardenas V."/>
            <person name="Carter K."/>
            <person name="Chacko J."/>
            <person name="Chandrabose M.N."/>
            <person name="Chavez D."/>
            <person name="Chavez A."/>
            <person name="Chen L."/>
            <person name="Chu H.-S."/>
            <person name="Claassen K.J."/>
            <person name="Cockrell R."/>
            <person name="Collins M."/>
            <person name="Cooper J.A."/>
            <person name="Cree A."/>
            <person name="Curry S.M."/>
            <person name="Da Y."/>
            <person name="Dao M.D."/>
            <person name="Das B."/>
            <person name="Davila M.-L."/>
            <person name="Davy-Carroll L."/>
            <person name="Denson S."/>
            <person name="Dinh H."/>
            <person name="Ebong V.E."/>
            <person name="Edwards J.R."/>
            <person name="Egan A."/>
            <person name="El-Daye J."/>
            <person name="Escobedo L."/>
            <person name="Fernandez S."/>
            <person name="Fernando P.R."/>
            <person name="Flagg N."/>
            <person name="Forbes L.D."/>
            <person name="Fowler R.G."/>
            <person name="Fu Q."/>
            <person name="Gabisi R.A."/>
            <person name="Ganer J."/>
            <person name="Garbino Pronczuk A."/>
            <person name="Garcia R.M."/>
            <person name="Garner T."/>
            <person name="Garrett T.E."/>
            <person name="Gonzalez D.A."/>
            <person name="Hamid H."/>
            <person name="Hawkins E.S."/>
            <person name="Hirani K."/>
            <person name="Hogues M.E."/>
            <person name="Hollins B."/>
            <person name="Hsiao C.-H."/>
            <person name="Jabil R."/>
            <person name="James M.L."/>
            <person name="Jhangiani S.N."/>
            <person name="Johnson B."/>
            <person name="Johnson Q."/>
            <person name="Joshi V."/>
            <person name="Kalu J.B."/>
            <person name="Kam C."/>
            <person name="Kashfia A."/>
            <person name="Keebler J."/>
            <person name="Kisamo H."/>
            <person name="Kovar C.L."/>
            <person name="Lago L.A."/>
            <person name="Lai C.-Y."/>
            <person name="Laidlaw J."/>
            <person name="Lara F."/>
            <person name="Le T.-K."/>
            <person name="Lee S.L."/>
            <person name="Legall F.H."/>
            <person name="Lemon S.J."/>
            <person name="Lewis L.R."/>
            <person name="Li B."/>
            <person name="Liu Y."/>
            <person name="Liu Y.-S."/>
            <person name="Lopez J."/>
            <person name="Lozado R.J."/>
            <person name="Lu J."/>
            <person name="Madu R.C."/>
            <person name="Maheshwari M."/>
            <person name="Maheshwari R."/>
            <person name="Malloy K."/>
            <person name="Martinez E."/>
            <person name="Mathew T."/>
            <person name="Mercado I.C."/>
            <person name="Mercado C."/>
            <person name="Meyer B."/>
            <person name="Montgomery K."/>
            <person name="Morgan M.B."/>
            <person name="Munidasa M."/>
            <person name="Nazareth L.V."/>
            <person name="Nelson J."/>
            <person name="Ng B.M."/>
            <person name="Nguyen N.B."/>
            <person name="Nguyen P.Q."/>
            <person name="Nguyen T."/>
            <person name="Obregon M."/>
            <person name="Okwuonu G.O."/>
            <person name="Onwere C.G."/>
            <person name="Orozco G."/>
            <person name="Parra A."/>
            <person name="Patel S."/>
            <person name="Patil S."/>
            <person name="Perez A."/>
            <person name="Perez Y."/>
            <person name="Pham C."/>
            <person name="Primus E.L."/>
            <person name="Pu L.-L."/>
            <person name="Puazo M."/>
            <person name="Qin X."/>
            <person name="Quiroz J.B."/>
            <person name="Reese J."/>
            <person name="Richards S."/>
            <person name="Rives C.M."/>
            <person name="Robberts R."/>
            <person name="Ruiz S.J."/>
            <person name="Ruiz M.J."/>
            <person name="Santibanez J."/>
            <person name="Schneider B.W."/>
            <person name="Sisson I."/>
            <person name="Smith M."/>
            <person name="Sodergren E."/>
            <person name="Song X.-Z."/>
            <person name="Song B.B."/>
            <person name="Summersgill H."/>
            <person name="Thelus R."/>
            <person name="Thornton R.D."/>
            <person name="Trejos Z.Y."/>
            <person name="Usmani K."/>
            <person name="Vattathil S."/>
            <person name="Villasana D."/>
            <person name="Walker D.L."/>
            <person name="Wang S."/>
            <person name="Wang K."/>
            <person name="White C.S."/>
            <person name="Williams A.C."/>
            <person name="Williamson J."/>
            <person name="Wilson K."/>
            <person name="Woghiren I.O."/>
            <person name="Woodworth J.R."/>
            <person name="Worley K.C."/>
            <person name="Wright R.A."/>
            <person name="Wu W."/>
            <person name="Young L."/>
            <person name="Zhang L."/>
            <person name="Zhang J."/>
            <person name="Zhu Y."/>
            <person name="Muzny D.M."/>
            <person name="Weinstock G."/>
            <person name="Gibbs R.A."/>
        </authorList>
    </citation>
    <scope>NUCLEOTIDE SEQUENCE [LARGE SCALE GENOMIC DNA]</scope>
    <source>
        <strain evidence="3">LSR1</strain>
    </source>
</reference>
<evidence type="ECO:0000313" key="2">
    <source>
        <dbReference type="EnsemblMetazoa" id="XP_029346450.1"/>
    </source>
</evidence>
<dbReference type="KEGG" id="api:107884203"/>
<name>A0A8R2JUF1_ACYPI</name>
<dbReference type="EnsemblMetazoa" id="XM_029490590.1">
    <property type="protein sequence ID" value="XP_029346450.1"/>
    <property type="gene ID" value="LOC107884203"/>
</dbReference>
<dbReference type="Proteomes" id="UP000007819">
    <property type="component" value="Chromosome A2"/>
</dbReference>
<keyword evidence="1" id="KW-0732">Signal</keyword>
<keyword evidence="3" id="KW-1185">Reference proteome</keyword>
<organism evidence="2 3">
    <name type="scientific">Acyrthosiphon pisum</name>
    <name type="common">Pea aphid</name>
    <dbReference type="NCBI Taxonomy" id="7029"/>
    <lineage>
        <taxon>Eukaryota</taxon>
        <taxon>Metazoa</taxon>
        <taxon>Ecdysozoa</taxon>
        <taxon>Arthropoda</taxon>
        <taxon>Hexapoda</taxon>
        <taxon>Insecta</taxon>
        <taxon>Pterygota</taxon>
        <taxon>Neoptera</taxon>
        <taxon>Paraneoptera</taxon>
        <taxon>Hemiptera</taxon>
        <taxon>Sternorrhyncha</taxon>
        <taxon>Aphidomorpha</taxon>
        <taxon>Aphidoidea</taxon>
        <taxon>Aphididae</taxon>
        <taxon>Macrosiphini</taxon>
        <taxon>Acyrthosiphon</taxon>
    </lineage>
</organism>
<reference evidence="2" key="2">
    <citation type="submission" date="2022-06" db="UniProtKB">
        <authorList>
            <consortium name="EnsemblMetazoa"/>
        </authorList>
    </citation>
    <scope>IDENTIFICATION</scope>
</reference>
<dbReference type="RefSeq" id="XP_029346450.1">
    <property type="nucleotide sequence ID" value="XM_029490590.1"/>
</dbReference>
<accession>A0A8R2JUF1</accession>
<sequence length="157" mass="17939">MYPCEKTKNHPIQFNWYLSKKTSSKTELTGNTTFLIPFDDTLTLDLNLSSWGSTGGWVPNVYIINAKKACSSLKYFSGNAFKPFKEGFNIPTFKCPLPVGIYVTPGIDMKKFEDLNVPKVYFYGKYKAVYHYKNLKNEVVGCNVAEINLIRPWETPI</sequence>
<dbReference type="GeneID" id="107884203"/>
<dbReference type="InterPro" id="IPR036846">
    <property type="entry name" value="GM2-AP_sf"/>
</dbReference>
<evidence type="ECO:0000256" key="1">
    <source>
        <dbReference type="ARBA" id="ARBA00022729"/>
    </source>
</evidence>